<evidence type="ECO:0000256" key="1">
    <source>
        <dbReference type="ARBA" id="ARBA00004479"/>
    </source>
</evidence>
<dbReference type="PROSITE" id="PS00010">
    <property type="entry name" value="ASX_HYDROXYL"/>
    <property type="match status" value="2"/>
</dbReference>
<dbReference type="GeneTree" id="ENSGT00390000013892"/>
<dbReference type="InterPro" id="IPR021790">
    <property type="entry name" value="PTBP1-like_RRM2"/>
</dbReference>
<reference evidence="20" key="3">
    <citation type="submission" date="2025-09" db="UniProtKB">
        <authorList>
            <consortium name="Ensembl"/>
        </authorList>
    </citation>
    <scope>IDENTIFICATION</scope>
</reference>
<dbReference type="InterPro" id="IPR018097">
    <property type="entry name" value="EGF_Ca-bd_CS"/>
</dbReference>
<reference evidence="20 21" key="1">
    <citation type="journal article" date="2012" name="Nature">
        <title>The genomic landscape of species divergence in Ficedula flycatchers.</title>
        <authorList>
            <person name="Ellegren H."/>
            <person name="Smeds L."/>
            <person name="Burri R."/>
            <person name="Olason P.I."/>
            <person name="Backstrom N."/>
            <person name="Kawakami T."/>
            <person name="Kunstner A."/>
            <person name="Makinen H."/>
            <person name="Nadachowska-Brzyska K."/>
            <person name="Qvarnstrom A."/>
            <person name="Uebbing S."/>
            <person name="Wolf J.B."/>
        </authorList>
    </citation>
    <scope>NUCLEOTIDE SEQUENCE [LARGE SCALE GENOMIC DNA]</scope>
</reference>
<evidence type="ECO:0000256" key="6">
    <source>
        <dbReference type="ARBA" id="ARBA00022737"/>
    </source>
</evidence>
<feature type="region of interest" description="Disordered" evidence="15">
    <location>
        <begin position="1"/>
        <end position="25"/>
    </location>
</feature>
<dbReference type="SMART" id="SM00360">
    <property type="entry name" value="RRM"/>
    <property type="match status" value="4"/>
</dbReference>
<feature type="transmembrane region" description="Helical" evidence="16">
    <location>
        <begin position="1181"/>
        <end position="1201"/>
    </location>
</feature>
<dbReference type="InterPro" id="IPR006536">
    <property type="entry name" value="HnRNP-L/PTB"/>
</dbReference>
<dbReference type="InterPro" id="IPR001881">
    <property type="entry name" value="EGF-like_Ca-bd_dom"/>
</dbReference>
<dbReference type="PANTHER" id="PTHR15592">
    <property type="entry name" value="MATRIN 3/NUCLEAR PROTEIN 220-RELATED"/>
    <property type="match status" value="1"/>
</dbReference>
<keyword evidence="10 14" id="KW-1015">Disulfide bond</keyword>
<feature type="domain" description="RRM" evidence="18">
    <location>
        <begin position="322"/>
        <end position="396"/>
    </location>
</feature>
<feature type="domain" description="RRM" evidence="18">
    <location>
        <begin position="149"/>
        <end position="225"/>
    </location>
</feature>
<keyword evidence="8 16" id="KW-1133">Transmembrane helix</keyword>
<proteinExistence type="predicted"/>
<evidence type="ECO:0000256" key="13">
    <source>
        <dbReference type="PROSITE-ProRule" id="PRU00176"/>
    </source>
</evidence>
<evidence type="ECO:0000256" key="14">
    <source>
        <dbReference type="PROSITE-ProRule" id="PRU00302"/>
    </source>
</evidence>
<dbReference type="InterPro" id="IPR035976">
    <property type="entry name" value="Sushi/SCR/CCP_sf"/>
</dbReference>
<evidence type="ECO:0000256" key="11">
    <source>
        <dbReference type="ARBA" id="ARBA00023180"/>
    </source>
</evidence>
<dbReference type="SUPFAM" id="SSF57196">
    <property type="entry name" value="EGF/Laminin"/>
    <property type="match status" value="2"/>
</dbReference>
<evidence type="ECO:0000256" key="16">
    <source>
        <dbReference type="SAM" id="Phobius"/>
    </source>
</evidence>
<dbReference type="Gene3D" id="2.10.70.10">
    <property type="entry name" value="Complement Module, domain 1"/>
    <property type="match status" value="3"/>
</dbReference>
<name>A0A803WE12_FICAL</name>
<evidence type="ECO:0000313" key="21">
    <source>
        <dbReference type="Proteomes" id="UP000016665"/>
    </source>
</evidence>
<dbReference type="GO" id="GO:0005509">
    <property type="term" value="F:calcium ion binding"/>
    <property type="evidence" value="ECO:0007669"/>
    <property type="project" value="InterPro"/>
</dbReference>
<dbReference type="InterPro" id="IPR000504">
    <property type="entry name" value="RRM_dom"/>
</dbReference>
<feature type="domain" description="Sushi" evidence="19">
    <location>
        <begin position="796"/>
        <end position="855"/>
    </location>
</feature>
<dbReference type="Pfam" id="PF11835">
    <property type="entry name" value="RRM_8"/>
    <property type="match status" value="1"/>
</dbReference>
<evidence type="ECO:0000259" key="18">
    <source>
        <dbReference type="PROSITE" id="PS50102"/>
    </source>
</evidence>
<dbReference type="Pfam" id="PF13893">
    <property type="entry name" value="RRM_5"/>
    <property type="match status" value="1"/>
</dbReference>
<dbReference type="GO" id="GO:0003723">
    <property type="term" value="F:RNA binding"/>
    <property type="evidence" value="ECO:0007669"/>
    <property type="project" value="UniProtKB-UniRule"/>
</dbReference>
<keyword evidence="4 16" id="KW-0812">Transmembrane</keyword>
<evidence type="ECO:0000256" key="3">
    <source>
        <dbReference type="ARBA" id="ARBA00022553"/>
    </source>
</evidence>
<dbReference type="GO" id="GO:0005634">
    <property type="term" value="C:nucleus"/>
    <property type="evidence" value="ECO:0007669"/>
    <property type="project" value="InterPro"/>
</dbReference>
<dbReference type="GO" id="GO:0016020">
    <property type="term" value="C:membrane"/>
    <property type="evidence" value="ECO:0007669"/>
    <property type="project" value="UniProtKB-SubCell"/>
</dbReference>
<feature type="domain" description="Sushi" evidence="19">
    <location>
        <begin position="677"/>
        <end position="735"/>
    </location>
</feature>
<comment type="subcellular location">
    <subcellularLocation>
        <location evidence="1">Membrane</location>
        <topology evidence="1">Single-pass type I membrane protein</topology>
    </subcellularLocation>
</comment>
<evidence type="ECO:0000256" key="7">
    <source>
        <dbReference type="ARBA" id="ARBA00022884"/>
    </source>
</evidence>
<feature type="domain" description="EGF-like" evidence="17">
    <location>
        <begin position="573"/>
        <end position="612"/>
    </location>
</feature>
<organism evidence="20 21">
    <name type="scientific">Ficedula albicollis</name>
    <name type="common">Collared flycatcher</name>
    <name type="synonym">Muscicapa albicollis</name>
    <dbReference type="NCBI Taxonomy" id="59894"/>
    <lineage>
        <taxon>Eukaryota</taxon>
        <taxon>Metazoa</taxon>
        <taxon>Chordata</taxon>
        <taxon>Craniata</taxon>
        <taxon>Vertebrata</taxon>
        <taxon>Euteleostomi</taxon>
        <taxon>Archelosauria</taxon>
        <taxon>Archosauria</taxon>
        <taxon>Dinosauria</taxon>
        <taxon>Saurischia</taxon>
        <taxon>Theropoda</taxon>
        <taxon>Coelurosauria</taxon>
        <taxon>Aves</taxon>
        <taxon>Neognathae</taxon>
        <taxon>Neoaves</taxon>
        <taxon>Telluraves</taxon>
        <taxon>Australaves</taxon>
        <taxon>Passeriformes</taxon>
        <taxon>Muscicapidae</taxon>
        <taxon>Ficedula</taxon>
    </lineage>
</organism>
<reference evidence="20" key="2">
    <citation type="submission" date="2025-08" db="UniProtKB">
        <authorList>
            <consortium name="Ensembl"/>
        </authorList>
    </citation>
    <scope>IDENTIFICATION</scope>
</reference>
<dbReference type="InterPro" id="IPR057598">
    <property type="entry name" value="Fn3_PTPRU"/>
</dbReference>
<evidence type="ECO:0000256" key="10">
    <source>
        <dbReference type="ARBA" id="ARBA00023157"/>
    </source>
</evidence>
<accession>A0A803WE12</accession>
<evidence type="ECO:0000256" key="9">
    <source>
        <dbReference type="ARBA" id="ARBA00023136"/>
    </source>
</evidence>
<keyword evidence="5" id="KW-0732">Signal</keyword>
<dbReference type="Gene3D" id="3.30.70.330">
    <property type="match status" value="4"/>
</dbReference>
<dbReference type="InterPro" id="IPR035979">
    <property type="entry name" value="RBD_domain_sf"/>
</dbReference>
<feature type="domain" description="EGF-like" evidence="17">
    <location>
        <begin position="625"/>
        <end position="662"/>
    </location>
</feature>
<evidence type="ECO:0000256" key="12">
    <source>
        <dbReference type="PROSITE-ProRule" id="PRU00076"/>
    </source>
</evidence>
<keyword evidence="14" id="KW-0768">Sushi</keyword>
<dbReference type="CDD" id="cd00054">
    <property type="entry name" value="EGF_CA"/>
    <property type="match status" value="2"/>
</dbReference>
<evidence type="ECO:0000256" key="5">
    <source>
        <dbReference type="ARBA" id="ARBA00022729"/>
    </source>
</evidence>
<dbReference type="PROSITE" id="PS50026">
    <property type="entry name" value="EGF_3"/>
    <property type="match status" value="3"/>
</dbReference>
<evidence type="ECO:0000256" key="15">
    <source>
        <dbReference type="SAM" id="MobiDB-lite"/>
    </source>
</evidence>
<dbReference type="InterPro" id="IPR012677">
    <property type="entry name" value="Nucleotide-bd_a/b_plait_sf"/>
</dbReference>
<dbReference type="CDD" id="cd12693">
    <property type="entry name" value="RRM2_PTBP1_like"/>
    <property type="match status" value="1"/>
</dbReference>
<keyword evidence="3" id="KW-0597">Phosphoprotein</keyword>
<keyword evidence="2 12" id="KW-0245">EGF-like domain</keyword>
<dbReference type="InterPro" id="IPR000152">
    <property type="entry name" value="EGF-type_Asp/Asn_hydroxyl_site"/>
</dbReference>
<dbReference type="SMART" id="SM00032">
    <property type="entry name" value="CCP"/>
    <property type="match status" value="3"/>
</dbReference>
<comment type="caution">
    <text evidence="12">Lacks conserved residue(s) required for the propagation of feature annotation.</text>
</comment>
<dbReference type="PROSITE" id="PS50102">
    <property type="entry name" value="RRM"/>
    <property type="match status" value="2"/>
</dbReference>
<dbReference type="FunFam" id="3.30.70.330:FF:000032">
    <property type="entry name" value="Polypyrimidine tract-binding protein 2 isoform 1"/>
    <property type="match status" value="1"/>
</dbReference>
<evidence type="ECO:0000256" key="2">
    <source>
        <dbReference type="ARBA" id="ARBA00022536"/>
    </source>
</evidence>
<dbReference type="AlphaFoldDB" id="A0A803WE12"/>
<sequence length="1250" mass="138133">MSNSTPTTDNEKKKSKGNRSPCSPSRVLHIRQIPNGVTGAEVVSLGLPFGKVTNFLMLRGKGQAFLEMASIDAAVSMVNCYTPAPPHLHNQPVYIQYSNYKELRTDNQHNQARPQAALQGVNAVQHGNLGITNALAAEGGVLPSQGSVLRIVVENVFYPVTLDMLYQIFSKFGFVLKIVMFHKNNQFQALLQYADAMNAYYAKMSLDGYSIYTGCCTLRIDFSKLTNLTVKYNNDKSRDFTRIDLPFGDGQRTVETSLSTPFATQNTIFPSYTGPPGFAPPLGFSQGTGPSVPPVPGALGPLTITTSAAPGHMAVPGIPGNSVLLVSNLNPEAITPYGLFILFGVYGDVHRVKIMFKKRGIALVQMADATQAQLAINYLNGQRLYGRVMHATLSKYQTIQLPREGQEDKGLTKDYSNSPLHRFKNPCSKNFQNIFPPSATLHLSNIPPSVTVDDLKNLFTSKGSTVKGFKFFQALLGLQSHIAQCLEIFFKGQWTKGYCIMLQAYNSVVGYSFHFYHVLPSTHLENIFSIVNRSIPDVCATCHIHATCQQSGGKSVCICNYGFVGNGRTHCQDKDECQIGASKICGNHTLCHNTHGSFYCVCLDGYRASNNNKTFIPNDGTNCTDIDECEESGLCGRNARCVNTEGSYMCYCNDGYKLETGEHSFHQDGNIVSCKEIGCGSPPEMKHGYIVGNYSLLPGSAVHYECQEGFYSNEGKFSYCTANETWEPATLSCKGVDCGVPPSVLNARPSSVSGTTYRSEVTYECAHGYLMAGGSHTAVCNAKGQWDGPDLVCKEIDCGKPLLIPHTTMTWDNSTTLWSRVYYHCKEGYYFNGDRNFSECTVDQSWENITYVCKEEELLSNLSIFNETCVRWQRKTGRLGVQETYTFHILGQRLDEKIFSEDVIFNISTSEDNPKVCLDLNSGSNYVVNITTISSTNITVSVTLAIQTKVKEAFNNVLIFNDTCLKWRRNVRGTDVEDRYSFHVQGQRWYQKNFFHEMTFELSTHKQAPEVCLDLQPGTNYSINISMVALNFSLLVSMTTEITDPPFPEVEFVAVKGSAPLLRLRKAEDQNGPISFYQVIVLPLDLQSTFICDSFAATTFFSNTTDMKGYVAAEFRAKDVADNMSITLGDRHYYGKFYNAPLKLGEEYCVFLKIISEWNKVRTQSCAVWAQIKNLSPPLQYMTAVGLGSVAAVCLILFLSFSVARSCLHSSVHPPPAAVACEAVHLSTTVHVAQAGIASSFLEAESVSLL</sequence>
<dbReference type="InterPro" id="IPR000436">
    <property type="entry name" value="Sushi_SCR_CCP_dom"/>
</dbReference>
<dbReference type="CDD" id="cd00033">
    <property type="entry name" value="CCP"/>
    <property type="match status" value="3"/>
</dbReference>
<dbReference type="FunFam" id="2.10.25.10:FF:000038">
    <property type="entry name" value="Fibrillin 2"/>
    <property type="match status" value="2"/>
</dbReference>
<dbReference type="Ensembl" id="ENSFALT00000043311.1">
    <property type="protein sequence ID" value="ENSFALP00000033218.1"/>
    <property type="gene ID" value="ENSFALG00000000150.2"/>
</dbReference>
<dbReference type="GO" id="GO:0006397">
    <property type="term" value="P:mRNA processing"/>
    <property type="evidence" value="ECO:0007669"/>
    <property type="project" value="InterPro"/>
</dbReference>
<dbReference type="NCBIfam" id="TIGR01649">
    <property type="entry name" value="hnRNP-L_PTB"/>
    <property type="match status" value="1"/>
</dbReference>
<feature type="disulfide bond" evidence="14">
    <location>
        <begin position="706"/>
        <end position="733"/>
    </location>
</feature>
<keyword evidence="7 13" id="KW-0694">RNA-binding</keyword>
<dbReference type="FunFam" id="3.30.70.330:FF:000341">
    <property type="entry name" value="Hephaestus, isoform C"/>
    <property type="match status" value="1"/>
</dbReference>
<dbReference type="Pfam" id="PF07645">
    <property type="entry name" value="EGF_CA"/>
    <property type="match status" value="2"/>
</dbReference>
<dbReference type="SMART" id="SM00179">
    <property type="entry name" value="EGF_CA"/>
    <property type="match status" value="2"/>
</dbReference>
<evidence type="ECO:0000256" key="4">
    <source>
        <dbReference type="ARBA" id="ARBA00022692"/>
    </source>
</evidence>
<dbReference type="PROSITE" id="PS50923">
    <property type="entry name" value="SUSHI"/>
    <property type="match status" value="3"/>
</dbReference>
<dbReference type="PROSITE" id="PS01186">
    <property type="entry name" value="EGF_2"/>
    <property type="match status" value="1"/>
</dbReference>
<dbReference type="Proteomes" id="UP000016665">
    <property type="component" value="Chromosome Z"/>
</dbReference>
<evidence type="ECO:0000256" key="8">
    <source>
        <dbReference type="ARBA" id="ARBA00022989"/>
    </source>
</evidence>
<keyword evidence="9 16" id="KW-0472">Membrane</keyword>
<dbReference type="Gene3D" id="2.40.155.10">
    <property type="entry name" value="Green fluorescent protein"/>
    <property type="match status" value="1"/>
</dbReference>
<dbReference type="SUPFAM" id="SSF54928">
    <property type="entry name" value="RNA-binding domain, RBD"/>
    <property type="match status" value="4"/>
</dbReference>
<dbReference type="Pfam" id="PF23144">
    <property type="entry name" value="Fn3_PTPRU"/>
    <property type="match status" value="1"/>
</dbReference>
<keyword evidence="21" id="KW-1185">Reference proteome</keyword>
<dbReference type="SMART" id="SM00181">
    <property type="entry name" value="EGF"/>
    <property type="match status" value="3"/>
</dbReference>
<dbReference type="InterPro" id="IPR000742">
    <property type="entry name" value="EGF"/>
</dbReference>
<protein>
    <submittedName>
        <fullName evidence="20">Sushi domain containing 1</fullName>
    </submittedName>
</protein>
<feature type="domain" description="EGF-like" evidence="17">
    <location>
        <begin position="535"/>
        <end position="572"/>
    </location>
</feature>
<evidence type="ECO:0000259" key="19">
    <source>
        <dbReference type="PROSITE" id="PS50923"/>
    </source>
</evidence>
<evidence type="ECO:0000313" key="20">
    <source>
        <dbReference type="Ensembl" id="ENSFALP00000033218.1"/>
    </source>
</evidence>
<dbReference type="Pfam" id="PF00084">
    <property type="entry name" value="Sushi"/>
    <property type="match status" value="2"/>
</dbReference>
<dbReference type="Gene3D" id="2.10.25.10">
    <property type="entry name" value="Laminin"/>
    <property type="match status" value="2"/>
</dbReference>
<dbReference type="SUPFAM" id="SSF57535">
    <property type="entry name" value="Complement control module/SCR domain"/>
    <property type="match status" value="3"/>
</dbReference>
<keyword evidence="6" id="KW-0677">Repeat</keyword>
<dbReference type="InterPro" id="IPR009017">
    <property type="entry name" value="GFP"/>
</dbReference>
<dbReference type="InterPro" id="IPR049883">
    <property type="entry name" value="NOTCH1_EGF-like"/>
</dbReference>
<keyword evidence="11" id="KW-0325">Glycoprotein</keyword>
<dbReference type="PROSITE" id="PS01187">
    <property type="entry name" value="EGF_CA"/>
    <property type="match status" value="1"/>
</dbReference>
<evidence type="ECO:0000259" key="17">
    <source>
        <dbReference type="PROSITE" id="PS50026"/>
    </source>
</evidence>
<feature type="domain" description="Sushi" evidence="19">
    <location>
        <begin position="736"/>
        <end position="795"/>
    </location>
</feature>
<gene>
    <name evidence="20" type="primary">SUSD1</name>
</gene>